<feature type="domain" description="TonB C-terminal" evidence="12">
    <location>
        <begin position="150"/>
        <end position="243"/>
    </location>
</feature>
<keyword evidence="14" id="KW-1185">Reference proteome</keyword>
<evidence type="ECO:0000313" key="13">
    <source>
        <dbReference type="EMBL" id="MCI4683000.1"/>
    </source>
</evidence>
<feature type="signal peptide" evidence="11">
    <location>
        <begin position="1"/>
        <end position="28"/>
    </location>
</feature>
<keyword evidence="3" id="KW-0813">Transport</keyword>
<dbReference type="InterPro" id="IPR037682">
    <property type="entry name" value="TonB_C"/>
</dbReference>
<evidence type="ECO:0000256" key="7">
    <source>
        <dbReference type="ARBA" id="ARBA00022927"/>
    </source>
</evidence>
<keyword evidence="9" id="KW-0472">Membrane</keyword>
<dbReference type="PANTHER" id="PTHR33446:SF2">
    <property type="entry name" value="PROTEIN TONB"/>
    <property type="match status" value="1"/>
</dbReference>
<organism evidence="13 14">
    <name type="scientific">Candidatus Rhodoblastus alkanivorans</name>
    <dbReference type="NCBI Taxonomy" id="2954117"/>
    <lineage>
        <taxon>Bacteria</taxon>
        <taxon>Pseudomonadati</taxon>
        <taxon>Pseudomonadota</taxon>
        <taxon>Alphaproteobacteria</taxon>
        <taxon>Hyphomicrobiales</taxon>
        <taxon>Rhodoblastaceae</taxon>
        <taxon>Rhodoblastus</taxon>
    </lineage>
</organism>
<sequence>MRWALAVAIAVFAHGCAAFIMLPEMAPADPDAGSPAAFIELAPVAVALDSKREDIEPGPPQAEAEKRDQIDARDRQKPDPTPPLPPAPGPDQAQPPPKPAPAETQQQAPQQAPQDESAATAPPEATEHADHAAAPAVGRATQKPSAAELRWERRIAVRLERAKRYPHDASGRSGVAKVMFRIDRDGRLLTSRIVESSGSAALDAATLDLLKRAEPFPKPPRDLSDDRLVFIAPIRYLASASRS</sequence>
<dbReference type="Pfam" id="PF13103">
    <property type="entry name" value="TonB_2"/>
    <property type="match status" value="1"/>
</dbReference>
<feature type="compositionally biased region" description="Pro residues" evidence="10">
    <location>
        <begin position="79"/>
        <end position="100"/>
    </location>
</feature>
<evidence type="ECO:0000256" key="11">
    <source>
        <dbReference type="SAM" id="SignalP"/>
    </source>
</evidence>
<keyword evidence="7" id="KW-0653">Protein transport</keyword>
<evidence type="ECO:0000256" key="1">
    <source>
        <dbReference type="ARBA" id="ARBA00004383"/>
    </source>
</evidence>
<name>A0ABS9Z6F3_9HYPH</name>
<feature type="region of interest" description="Disordered" evidence="10">
    <location>
        <begin position="50"/>
        <end position="146"/>
    </location>
</feature>
<evidence type="ECO:0000256" key="10">
    <source>
        <dbReference type="SAM" id="MobiDB-lite"/>
    </source>
</evidence>
<keyword evidence="11" id="KW-0732">Signal</keyword>
<keyword evidence="6" id="KW-0812">Transmembrane</keyword>
<evidence type="ECO:0000256" key="4">
    <source>
        <dbReference type="ARBA" id="ARBA00022475"/>
    </source>
</evidence>
<dbReference type="PANTHER" id="PTHR33446">
    <property type="entry name" value="PROTEIN TONB-RELATED"/>
    <property type="match status" value="1"/>
</dbReference>
<keyword evidence="5" id="KW-0997">Cell inner membrane</keyword>
<dbReference type="RefSeq" id="WP_243066974.1">
    <property type="nucleotide sequence ID" value="NZ_JAIVFK010000012.1"/>
</dbReference>
<evidence type="ECO:0000256" key="8">
    <source>
        <dbReference type="ARBA" id="ARBA00022989"/>
    </source>
</evidence>
<dbReference type="EMBL" id="JAIVFP010000001">
    <property type="protein sequence ID" value="MCI4683000.1"/>
    <property type="molecule type" value="Genomic_DNA"/>
</dbReference>
<protein>
    <submittedName>
        <fullName evidence="13">Energy transducer TonB</fullName>
    </submittedName>
</protein>
<feature type="compositionally biased region" description="Basic and acidic residues" evidence="10">
    <location>
        <begin position="63"/>
        <end position="78"/>
    </location>
</feature>
<feature type="chain" id="PRO_5045286877" evidence="11">
    <location>
        <begin position="29"/>
        <end position="243"/>
    </location>
</feature>
<dbReference type="PROSITE" id="PS52015">
    <property type="entry name" value="TONB_CTD"/>
    <property type="match status" value="1"/>
</dbReference>
<comment type="subcellular location">
    <subcellularLocation>
        <location evidence="1">Cell inner membrane</location>
        <topology evidence="1">Single-pass membrane protein</topology>
        <orientation evidence="1">Periplasmic side</orientation>
    </subcellularLocation>
</comment>
<dbReference type="InterPro" id="IPR006260">
    <property type="entry name" value="TonB/TolA_C"/>
</dbReference>
<reference evidence="13" key="1">
    <citation type="journal article" date="2022" name="ISME J.">
        <title>Identification of active gaseous-alkane degraders at natural gas seeps.</title>
        <authorList>
            <person name="Farhan Ul Haque M."/>
            <person name="Hernandez M."/>
            <person name="Crombie A.T."/>
            <person name="Murrell J.C."/>
        </authorList>
    </citation>
    <scope>NUCLEOTIDE SEQUENCE</scope>
    <source>
        <strain evidence="13">PC2</strain>
    </source>
</reference>
<dbReference type="Gene3D" id="3.30.1150.10">
    <property type="match status" value="1"/>
</dbReference>
<comment type="caution">
    <text evidence="13">The sequence shown here is derived from an EMBL/GenBank/DDBJ whole genome shotgun (WGS) entry which is preliminary data.</text>
</comment>
<evidence type="ECO:0000256" key="3">
    <source>
        <dbReference type="ARBA" id="ARBA00022448"/>
    </source>
</evidence>
<keyword evidence="8" id="KW-1133">Transmembrane helix</keyword>
<comment type="similarity">
    <text evidence="2">Belongs to the TonB family.</text>
</comment>
<dbReference type="Proteomes" id="UP001139104">
    <property type="component" value="Unassembled WGS sequence"/>
</dbReference>
<keyword evidence="4" id="KW-1003">Cell membrane</keyword>
<evidence type="ECO:0000313" key="14">
    <source>
        <dbReference type="Proteomes" id="UP001139104"/>
    </source>
</evidence>
<evidence type="ECO:0000259" key="12">
    <source>
        <dbReference type="PROSITE" id="PS52015"/>
    </source>
</evidence>
<evidence type="ECO:0000256" key="9">
    <source>
        <dbReference type="ARBA" id="ARBA00023136"/>
    </source>
</evidence>
<evidence type="ECO:0000256" key="5">
    <source>
        <dbReference type="ARBA" id="ARBA00022519"/>
    </source>
</evidence>
<evidence type="ECO:0000256" key="6">
    <source>
        <dbReference type="ARBA" id="ARBA00022692"/>
    </source>
</evidence>
<accession>A0ABS9Z6F3</accession>
<proteinExistence type="inferred from homology"/>
<dbReference type="NCBIfam" id="TIGR01352">
    <property type="entry name" value="tonB_Cterm"/>
    <property type="match status" value="1"/>
</dbReference>
<evidence type="ECO:0000256" key="2">
    <source>
        <dbReference type="ARBA" id="ARBA00006555"/>
    </source>
</evidence>
<feature type="compositionally biased region" description="Low complexity" evidence="10">
    <location>
        <begin position="101"/>
        <end position="124"/>
    </location>
</feature>
<gene>
    <name evidence="13" type="ORF">K2U94_09520</name>
</gene>
<dbReference type="InterPro" id="IPR051045">
    <property type="entry name" value="TonB-dependent_transducer"/>
</dbReference>
<dbReference type="SUPFAM" id="SSF74653">
    <property type="entry name" value="TolA/TonB C-terminal domain"/>
    <property type="match status" value="1"/>
</dbReference>